<dbReference type="GO" id="GO:0008270">
    <property type="term" value="F:zinc ion binding"/>
    <property type="evidence" value="ECO:0007669"/>
    <property type="project" value="UniProtKB-KW"/>
</dbReference>
<evidence type="ECO:0000256" key="4">
    <source>
        <dbReference type="ARBA" id="ARBA00022771"/>
    </source>
</evidence>
<evidence type="ECO:0000313" key="10">
    <source>
        <dbReference type="Proteomes" id="UP000800200"/>
    </source>
</evidence>
<dbReference type="AlphaFoldDB" id="A0A6A6DAQ8"/>
<dbReference type="Proteomes" id="UP000800200">
    <property type="component" value="Unassembled WGS sequence"/>
</dbReference>
<dbReference type="Pfam" id="PF00096">
    <property type="entry name" value="zf-C2H2"/>
    <property type="match status" value="2"/>
</dbReference>
<evidence type="ECO:0000256" key="1">
    <source>
        <dbReference type="ARBA" id="ARBA00004123"/>
    </source>
</evidence>
<dbReference type="InterPro" id="IPR036236">
    <property type="entry name" value="Znf_C2H2_sf"/>
</dbReference>
<evidence type="ECO:0000256" key="7">
    <source>
        <dbReference type="PROSITE-ProRule" id="PRU00042"/>
    </source>
</evidence>
<dbReference type="GO" id="GO:0005634">
    <property type="term" value="C:nucleus"/>
    <property type="evidence" value="ECO:0007669"/>
    <property type="project" value="UniProtKB-SubCell"/>
</dbReference>
<dbReference type="SMART" id="SM00355">
    <property type="entry name" value="ZnF_C2H2"/>
    <property type="match status" value="2"/>
</dbReference>
<dbReference type="Gene3D" id="3.30.160.60">
    <property type="entry name" value="Classic Zinc Finger"/>
    <property type="match status" value="2"/>
</dbReference>
<accession>A0A6A6DAQ8</accession>
<dbReference type="FunFam" id="3.30.160.60:FF:001102">
    <property type="entry name" value="Transcription factor IIIA"/>
    <property type="match status" value="1"/>
</dbReference>
<protein>
    <recommendedName>
        <fullName evidence="8">C2H2-type domain-containing protein</fullName>
    </recommendedName>
</protein>
<dbReference type="PANTHER" id="PTHR23235">
    <property type="entry name" value="KRUEPPEL-LIKE TRANSCRIPTION FACTOR"/>
    <property type="match status" value="1"/>
</dbReference>
<dbReference type="EMBL" id="ML994714">
    <property type="protein sequence ID" value="KAF2176133.1"/>
    <property type="molecule type" value="Genomic_DNA"/>
</dbReference>
<keyword evidence="2" id="KW-0479">Metal-binding</keyword>
<reference evidence="9" key="1">
    <citation type="journal article" date="2020" name="Stud. Mycol.">
        <title>101 Dothideomycetes genomes: a test case for predicting lifestyles and emergence of pathogens.</title>
        <authorList>
            <person name="Haridas S."/>
            <person name="Albert R."/>
            <person name="Binder M."/>
            <person name="Bloem J."/>
            <person name="Labutti K."/>
            <person name="Salamov A."/>
            <person name="Andreopoulos B."/>
            <person name="Baker S."/>
            <person name="Barry K."/>
            <person name="Bills G."/>
            <person name="Bluhm B."/>
            <person name="Cannon C."/>
            <person name="Castanera R."/>
            <person name="Culley D."/>
            <person name="Daum C."/>
            <person name="Ezra D."/>
            <person name="Gonzalez J."/>
            <person name="Henrissat B."/>
            <person name="Kuo A."/>
            <person name="Liang C."/>
            <person name="Lipzen A."/>
            <person name="Lutzoni F."/>
            <person name="Magnuson J."/>
            <person name="Mondo S."/>
            <person name="Nolan M."/>
            <person name="Ohm R."/>
            <person name="Pangilinan J."/>
            <person name="Park H.-J."/>
            <person name="Ramirez L."/>
            <person name="Alfaro M."/>
            <person name="Sun H."/>
            <person name="Tritt A."/>
            <person name="Yoshinaga Y."/>
            <person name="Zwiers L.-H."/>
            <person name="Turgeon B."/>
            <person name="Goodwin S."/>
            <person name="Spatafora J."/>
            <person name="Crous P."/>
            <person name="Grigoriev I."/>
        </authorList>
    </citation>
    <scope>NUCLEOTIDE SEQUENCE</scope>
    <source>
        <strain evidence="9">CBS 207.26</strain>
    </source>
</reference>
<comment type="subcellular location">
    <subcellularLocation>
        <location evidence="1">Nucleus</location>
    </subcellularLocation>
</comment>
<keyword evidence="5" id="KW-0862">Zinc</keyword>
<evidence type="ECO:0000256" key="3">
    <source>
        <dbReference type="ARBA" id="ARBA00022737"/>
    </source>
</evidence>
<keyword evidence="6" id="KW-0539">Nucleus</keyword>
<dbReference type="FunFam" id="3.30.160.60:FF:000793">
    <property type="entry name" value="C2H2 finger domain protein FlbC"/>
    <property type="match status" value="1"/>
</dbReference>
<gene>
    <name evidence="9" type="ORF">K469DRAFT_761218</name>
</gene>
<dbReference type="SUPFAM" id="SSF57667">
    <property type="entry name" value="beta-beta-alpha zinc fingers"/>
    <property type="match status" value="1"/>
</dbReference>
<name>A0A6A6DAQ8_9PEZI</name>
<evidence type="ECO:0000259" key="8">
    <source>
        <dbReference type="PROSITE" id="PS50157"/>
    </source>
</evidence>
<dbReference type="InterPro" id="IPR013087">
    <property type="entry name" value="Znf_C2H2_type"/>
</dbReference>
<keyword evidence="3" id="KW-0677">Repeat</keyword>
<keyword evidence="4 7" id="KW-0863">Zinc-finger</keyword>
<dbReference type="OrthoDB" id="6077919at2759"/>
<dbReference type="GO" id="GO:0000978">
    <property type="term" value="F:RNA polymerase II cis-regulatory region sequence-specific DNA binding"/>
    <property type="evidence" value="ECO:0007669"/>
    <property type="project" value="TreeGrafter"/>
</dbReference>
<proteinExistence type="predicted"/>
<keyword evidence="10" id="KW-1185">Reference proteome</keyword>
<sequence>MDVAQHALSFGAAEEGYFIFSLRLQAEPSHPQSGKKDLLGSAPTIPSLQLYPTWILPKHLYNAKQQHVQRPASISVLCQGLSVTASPLGSGINLSNGSYKLENLLTHHKMYSTCRGHAQGYSTSTSLNANMYAPTSAPQYIMDYTHSTRSPYMQDTARRSSHWSIAPAIFLGNSIETQSQHQSSLVDPSRLSTQQSQRNSFSDALDAGQEVVAMSEDITQSYGNDGSSQSSTAMKSRTLRLPSALNGANLRLAPQSMMGRFSSKLSSREQRKHKCKICDKRFARRSSLQTHMYSHTGEKPFPCDVEGCGRHFSVLSNLRRHRKLHEGERDHVHISPDDA</sequence>
<dbReference type="GO" id="GO:0000981">
    <property type="term" value="F:DNA-binding transcription factor activity, RNA polymerase II-specific"/>
    <property type="evidence" value="ECO:0007669"/>
    <property type="project" value="TreeGrafter"/>
</dbReference>
<evidence type="ECO:0000256" key="2">
    <source>
        <dbReference type="ARBA" id="ARBA00022723"/>
    </source>
</evidence>
<feature type="domain" description="C2H2-type" evidence="8">
    <location>
        <begin position="273"/>
        <end position="300"/>
    </location>
</feature>
<evidence type="ECO:0000256" key="5">
    <source>
        <dbReference type="ARBA" id="ARBA00022833"/>
    </source>
</evidence>
<dbReference type="PANTHER" id="PTHR23235:SF120">
    <property type="entry name" value="KRUPPEL-LIKE FACTOR 15"/>
    <property type="match status" value="1"/>
</dbReference>
<dbReference type="PROSITE" id="PS50157">
    <property type="entry name" value="ZINC_FINGER_C2H2_2"/>
    <property type="match status" value="2"/>
</dbReference>
<dbReference type="PROSITE" id="PS00028">
    <property type="entry name" value="ZINC_FINGER_C2H2_1"/>
    <property type="match status" value="2"/>
</dbReference>
<evidence type="ECO:0000256" key="6">
    <source>
        <dbReference type="ARBA" id="ARBA00023242"/>
    </source>
</evidence>
<evidence type="ECO:0000313" key="9">
    <source>
        <dbReference type="EMBL" id="KAF2176133.1"/>
    </source>
</evidence>
<organism evidence="9 10">
    <name type="scientific">Zopfia rhizophila CBS 207.26</name>
    <dbReference type="NCBI Taxonomy" id="1314779"/>
    <lineage>
        <taxon>Eukaryota</taxon>
        <taxon>Fungi</taxon>
        <taxon>Dikarya</taxon>
        <taxon>Ascomycota</taxon>
        <taxon>Pezizomycotina</taxon>
        <taxon>Dothideomycetes</taxon>
        <taxon>Dothideomycetes incertae sedis</taxon>
        <taxon>Zopfiaceae</taxon>
        <taxon>Zopfia</taxon>
    </lineage>
</organism>
<feature type="domain" description="C2H2-type" evidence="8">
    <location>
        <begin position="301"/>
        <end position="330"/>
    </location>
</feature>